<dbReference type="PROSITE" id="PS51384">
    <property type="entry name" value="FAD_FR"/>
    <property type="match status" value="1"/>
</dbReference>
<dbReference type="PANTHER" id="PTHR47354">
    <property type="entry name" value="NADH OXIDOREDUCTASE HCR"/>
    <property type="match status" value="1"/>
</dbReference>
<dbReference type="InterPro" id="IPR017938">
    <property type="entry name" value="Riboflavin_synthase-like_b-brl"/>
</dbReference>
<dbReference type="KEGG" id="hch:HCH_03838"/>
<comment type="cofactor">
    <cofactor evidence="1">
        <name>[2Fe-2S] cluster</name>
        <dbReference type="ChEBI" id="CHEBI:190135"/>
    </cofactor>
</comment>
<dbReference type="STRING" id="349521.HCH_03838"/>
<evidence type="ECO:0000256" key="1">
    <source>
        <dbReference type="ARBA" id="ARBA00034078"/>
    </source>
</evidence>
<dbReference type="HOGENOM" id="CLU_003827_14_2_6"/>
<dbReference type="AlphaFoldDB" id="Q2SFK8"/>
<dbReference type="InterPro" id="IPR039261">
    <property type="entry name" value="FNR_nucleotide-bd"/>
</dbReference>
<dbReference type="SUPFAM" id="SSF54292">
    <property type="entry name" value="2Fe-2S ferredoxin-like"/>
    <property type="match status" value="1"/>
</dbReference>
<accession>Q2SFK8</accession>
<keyword evidence="4" id="KW-1185">Reference proteome</keyword>
<gene>
    <name evidence="3" type="ordered locus">HCH_03838</name>
</gene>
<dbReference type="InterPro" id="IPR036010">
    <property type="entry name" value="2Fe-2S_ferredoxin-like_sf"/>
</dbReference>
<dbReference type="InterPro" id="IPR001433">
    <property type="entry name" value="OxRdtase_FAD/NAD-bd"/>
</dbReference>
<evidence type="ECO:0000313" key="4">
    <source>
        <dbReference type="Proteomes" id="UP000000238"/>
    </source>
</evidence>
<sequence length="384" mass="42879">MDAAMTWTLRLPPAAFAGGSLSDLTPAWLKRVVNAELTEFYVSHLSPLWSMRQVKARVVDIVDESAGCKSFILQPNGLWRGFRPGQFVTVTVEIEGVRQQRCYSLSSDWREPERLRITVKEKKDGRVSSWLLRNLRKQDVLLLSQAQGEFTAPQSLSEPLLLIAAGSGITPLRAMLYQLEEHPRNTVLIYYARSREELIFAEEIRKAAAQCAHLTVHICYTAAGHNQAEEGGRFHPDQLSRWVPDYRDRRTLVCGPEGLMQRVRRHWREEGGEARISFEDFTGAFQDVFDPGLIAPSQSATCQVDFQRSACVIEADGRQSLLDLAEAAGLHPPFGCRMGICHSCKARKRAGVVRNLVTGKASSAGSEEIQLCICIPITDVSLDV</sequence>
<protein>
    <submittedName>
        <fullName evidence="3">Flavodoxin reductases (Ferredoxin-NADPH reductases) family 1</fullName>
    </submittedName>
</protein>
<dbReference type="EMBL" id="CP000155">
    <property type="protein sequence ID" value="ABC30566.1"/>
    <property type="molecule type" value="Genomic_DNA"/>
</dbReference>
<dbReference type="Gene3D" id="3.40.50.80">
    <property type="entry name" value="Nucleotide-binding domain of ferredoxin-NADP reductase (FNR) module"/>
    <property type="match status" value="1"/>
</dbReference>
<evidence type="ECO:0000259" key="2">
    <source>
        <dbReference type="PROSITE" id="PS51384"/>
    </source>
</evidence>
<dbReference type="PRINTS" id="PR00410">
    <property type="entry name" value="PHEHYDRXLASE"/>
</dbReference>
<evidence type="ECO:0000313" key="3">
    <source>
        <dbReference type="EMBL" id="ABC30566.1"/>
    </source>
</evidence>
<dbReference type="Pfam" id="PF00970">
    <property type="entry name" value="FAD_binding_6"/>
    <property type="match status" value="1"/>
</dbReference>
<dbReference type="PRINTS" id="PR00371">
    <property type="entry name" value="FPNCR"/>
</dbReference>
<dbReference type="InterPro" id="IPR008333">
    <property type="entry name" value="Cbr1-like_FAD-bd_dom"/>
</dbReference>
<dbReference type="InterPro" id="IPR017927">
    <property type="entry name" value="FAD-bd_FR_type"/>
</dbReference>
<dbReference type="SUPFAM" id="SSF63380">
    <property type="entry name" value="Riboflavin synthase domain-like"/>
    <property type="match status" value="1"/>
</dbReference>
<dbReference type="CDD" id="cd06216">
    <property type="entry name" value="FNR_iron_sulfur_binding_2"/>
    <property type="match status" value="1"/>
</dbReference>
<dbReference type="SUPFAM" id="SSF52343">
    <property type="entry name" value="Ferredoxin reductase-like, C-terminal NADP-linked domain"/>
    <property type="match status" value="1"/>
</dbReference>
<dbReference type="GO" id="GO:0016491">
    <property type="term" value="F:oxidoreductase activity"/>
    <property type="evidence" value="ECO:0007669"/>
    <property type="project" value="InterPro"/>
</dbReference>
<name>Q2SFK8_HAHCH</name>
<organism evidence="3 4">
    <name type="scientific">Hahella chejuensis (strain KCTC 2396)</name>
    <dbReference type="NCBI Taxonomy" id="349521"/>
    <lineage>
        <taxon>Bacteria</taxon>
        <taxon>Pseudomonadati</taxon>
        <taxon>Pseudomonadota</taxon>
        <taxon>Gammaproteobacteria</taxon>
        <taxon>Oceanospirillales</taxon>
        <taxon>Hahellaceae</taxon>
        <taxon>Hahella</taxon>
    </lineage>
</organism>
<dbReference type="Pfam" id="PF00111">
    <property type="entry name" value="Fer2"/>
    <property type="match status" value="1"/>
</dbReference>
<dbReference type="InterPro" id="IPR001041">
    <property type="entry name" value="2Fe-2S_ferredoxin-type"/>
</dbReference>
<dbReference type="eggNOG" id="COG1018">
    <property type="taxonomic scope" value="Bacteria"/>
</dbReference>
<reference evidence="3 4" key="1">
    <citation type="journal article" date="2005" name="Nucleic Acids Res.">
        <title>Genomic blueprint of Hahella chejuensis, a marine microbe producing an algicidal agent.</title>
        <authorList>
            <person name="Jeong H."/>
            <person name="Yim J.H."/>
            <person name="Lee C."/>
            <person name="Choi S.-H."/>
            <person name="Park Y.K."/>
            <person name="Yoon S.H."/>
            <person name="Hur C.-G."/>
            <person name="Kang H.-Y."/>
            <person name="Kim D."/>
            <person name="Lee H.H."/>
            <person name="Park K.H."/>
            <person name="Park S.-H."/>
            <person name="Park H.-S."/>
            <person name="Lee H.K."/>
            <person name="Oh T.K."/>
            <person name="Kim J.F."/>
        </authorList>
    </citation>
    <scope>NUCLEOTIDE SEQUENCE [LARGE SCALE GENOMIC DNA]</scope>
    <source>
        <strain evidence="3 4">KCTC 2396</strain>
    </source>
</reference>
<dbReference type="InterPro" id="IPR050415">
    <property type="entry name" value="MRET"/>
</dbReference>
<dbReference type="CDD" id="cd00207">
    <property type="entry name" value="fer2"/>
    <property type="match status" value="1"/>
</dbReference>
<dbReference type="Proteomes" id="UP000000238">
    <property type="component" value="Chromosome"/>
</dbReference>
<dbReference type="GO" id="GO:0051536">
    <property type="term" value="F:iron-sulfur cluster binding"/>
    <property type="evidence" value="ECO:0007669"/>
    <property type="project" value="InterPro"/>
</dbReference>
<proteinExistence type="predicted"/>
<dbReference type="InterPro" id="IPR012675">
    <property type="entry name" value="Beta-grasp_dom_sf"/>
</dbReference>
<feature type="domain" description="FAD-binding FR-type" evidence="2">
    <location>
        <begin position="51"/>
        <end position="153"/>
    </location>
</feature>
<dbReference type="InterPro" id="IPR001709">
    <property type="entry name" value="Flavoprot_Pyr_Nucl_cyt_Rdtase"/>
</dbReference>
<dbReference type="Gene3D" id="2.40.30.10">
    <property type="entry name" value="Translation factors"/>
    <property type="match status" value="1"/>
</dbReference>
<dbReference type="Pfam" id="PF00175">
    <property type="entry name" value="NAD_binding_1"/>
    <property type="match status" value="1"/>
</dbReference>
<dbReference type="Gene3D" id="3.10.20.30">
    <property type="match status" value="1"/>
</dbReference>
<dbReference type="PANTHER" id="PTHR47354:SF3">
    <property type="entry name" value="OXIDOREDUCTASE-RELATED"/>
    <property type="match status" value="1"/>
</dbReference>